<dbReference type="Proteomes" id="UP001210231">
    <property type="component" value="Unassembled WGS sequence"/>
</dbReference>
<dbReference type="PANTHER" id="PTHR43796:SF2">
    <property type="entry name" value="CARBOXYNORSPERMIDINE SYNTHASE"/>
    <property type="match status" value="1"/>
</dbReference>
<accession>A0ABT4UR53</accession>
<dbReference type="Gene3D" id="3.40.50.720">
    <property type="entry name" value="NAD(P)-binding Rossmann-like Domain"/>
    <property type="match status" value="1"/>
</dbReference>
<evidence type="ECO:0000259" key="1">
    <source>
        <dbReference type="Pfam" id="PF03435"/>
    </source>
</evidence>
<protein>
    <submittedName>
        <fullName evidence="2">Saccharopine dehydrogenase NADP-binding domain-containing protein</fullName>
    </submittedName>
</protein>
<evidence type="ECO:0000313" key="2">
    <source>
        <dbReference type="EMBL" id="MDA3616648.1"/>
    </source>
</evidence>
<keyword evidence="3" id="KW-1185">Reference proteome</keyword>
<proteinExistence type="predicted"/>
<reference evidence="2 3" key="1">
    <citation type="submission" date="2022-12" db="EMBL/GenBank/DDBJ databases">
        <title>Chitinophagaceae gen. sp. nov., a new member of the family Chitinophagaceae, isolated from soil in a chemical factory.</title>
        <authorList>
            <person name="Ke Z."/>
        </authorList>
    </citation>
    <scope>NUCLEOTIDE SEQUENCE [LARGE SCALE GENOMIC DNA]</scope>
    <source>
        <strain evidence="2 3">LY-5</strain>
    </source>
</reference>
<dbReference type="RefSeq" id="WP_407032978.1">
    <property type="nucleotide sequence ID" value="NZ_JAQGEF010000038.1"/>
</dbReference>
<feature type="domain" description="Saccharopine dehydrogenase NADP binding" evidence="1">
    <location>
        <begin position="4"/>
        <end position="115"/>
    </location>
</feature>
<dbReference type="PANTHER" id="PTHR43796">
    <property type="entry name" value="CARBOXYNORSPERMIDINE SYNTHASE"/>
    <property type="match status" value="1"/>
</dbReference>
<dbReference type="EMBL" id="JAQGEF010000038">
    <property type="protein sequence ID" value="MDA3616648.1"/>
    <property type="molecule type" value="Genomic_DNA"/>
</dbReference>
<comment type="caution">
    <text evidence="2">The sequence shown here is derived from an EMBL/GenBank/DDBJ whole genome shotgun (WGS) entry which is preliminary data.</text>
</comment>
<dbReference type="SUPFAM" id="SSF51735">
    <property type="entry name" value="NAD(P)-binding Rossmann-fold domains"/>
    <property type="match status" value="1"/>
</dbReference>
<evidence type="ECO:0000313" key="3">
    <source>
        <dbReference type="Proteomes" id="UP001210231"/>
    </source>
</evidence>
<dbReference type="Pfam" id="PF03435">
    <property type="entry name" value="Sacchrp_dh_NADP"/>
    <property type="match status" value="1"/>
</dbReference>
<name>A0ABT4UR53_9BACT</name>
<dbReference type="InterPro" id="IPR036291">
    <property type="entry name" value="NAD(P)-bd_dom_sf"/>
</dbReference>
<sequence length="353" mass="39322">MKDILIVGGYGAVGKTISKILSREYPGKIIIAGRSHTKATAAAEELKERNLRTAVLDINNVQDFSFLNTTALVIMCIDQENSRFVEACIKMQVKYIDISANDQVLQKIEALNSNAISCQSTLILSVGLAPGISNLLVKHAANQLSAPIEAKINVLLGLGEKHGDNAYKWTFDNIHSNYSLKQNNQHIQVKSFTSPHKATLDKQRAFYLFNFSDQHALARTMDIPTIRTRLAFDINFITRLLAGLRKTGITTIFNNKKVQDLLLPLFSKAMFGTDKYGLNIEVTTTNNNHQCILTGNGEGLITAYVAAETARYALENVLPHGVKHLHEIIADIPDFLNRIKTYDNTIKIRLEQQ</sequence>
<dbReference type="InterPro" id="IPR005097">
    <property type="entry name" value="Sacchrp_dh_NADP-bd"/>
</dbReference>
<gene>
    <name evidence="2" type="ORF">O3P16_17690</name>
</gene>
<organism evidence="2 3">
    <name type="scientific">Polluticaenibacter yanchengensis</name>
    <dbReference type="NCBI Taxonomy" id="3014562"/>
    <lineage>
        <taxon>Bacteria</taxon>
        <taxon>Pseudomonadati</taxon>
        <taxon>Bacteroidota</taxon>
        <taxon>Chitinophagia</taxon>
        <taxon>Chitinophagales</taxon>
        <taxon>Chitinophagaceae</taxon>
        <taxon>Polluticaenibacter</taxon>
    </lineage>
</organism>